<feature type="domain" description="HTH tetR-type" evidence="6">
    <location>
        <begin position="22"/>
        <end position="82"/>
    </location>
</feature>
<evidence type="ECO:0000256" key="1">
    <source>
        <dbReference type="ARBA" id="ARBA00023015"/>
    </source>
</evidence>
<evidence type="ECO:0000256" key="4">
    <source>
        <dbReference type="PROSITE-ProRule" id="PRU00335"/>
    </source>
</evidence>
<dbReference type="InterPro" id="IPR001647">
    <property type="entry name" value="HTH_TetR"/>
</dbReference>
<feature type="DNA-binding region" description="H-T-H motif" evidence="4">
    <location>
        <begin position="45"/>
        <end position="64"/>
    </location>
</feature>
<organism evidence="7 8">
    <name type="scientific">Leucothrix pacifica</name>
    <dbReference type="NCBI Taxonomy" id="1247513"/>
    <lineage>
        <taxon>Bacteria</taxon>
        <taxon>Pseudomonadati</taxon>
        <taxon>Pseudomonadota</taxon>
        <taxon>Gammaproteobacteria</taxon>
        <taxon>Thiotrichales</taxon>
        <taxon>Thiotrichaceae</taxon>
        <taxon>Leucothrix</taxon>
    </lineage>
</organism>
<dbReference type="SUPFAM" id="SSF48498">
    <property type="entry name" value="Tetracyclin repressor-like, C-terminal domain"/>
    <property type="match status" value="1"/>
</dbReference>
<dbReference type="PANTHER" id="PTHR47506">
    <property type="entry name" value="TRANSCRIPTIONAL REGULATORY PROTEIN"/>
    <property type="match status" value="1"/>
</dbReference>
<evidence type="ECO:0000313" key="8">
    <source>
        <dbReference type="Proteomes" id="UP000245539"/>
    </source>
</evidence>
<dbReference type="InterPro" id="IPR011075">
    <property type="entry name" value="TetR_C"/>
</dbReference>
<accession>A0A317CL29</accession>
<keyword evidence="8" id="KW-1185">Reference proteome</keyword>
<dbReference type="PANTHER" id="PTHR47506:SF6">
    <property type="entry name" value="HTH-TYPE TRANSCRIPTIONAL REPRESSOR NEMR"/>
    <property type="match status" value="1"/>
</dbReference>
<dbReference type="PRINTS" id="PR00455">
    <property type="entry name" value="HTHTETR"/>
</dbReference>
<dbReference type="Gene3D" id="1.10.357.10">
    <property type="entry name" value="Tetracycline Repressor, domain 2"/>
    <property type="match status" value="1"/>
</dbReference>
<keyword evidence="1" id="KW-0805">Transcription regulation</keyword>
<dbReference type="Pfam" id="PF00440">
    <property type="entry name" value="TetR_N"/>
    <property type="match status" value="1"/>
</dbReference>
<evidence type="ECO:0000256" key="5">
    <source>
        <dbReference type="SAM" id="MobiDB-lite"/>
    </source>
</evidence>
<dbReference type="GO" id="GO:0003677">
    <property type="term" value="F:DNA binding"/>
    <property type="evidence" value="ECO:0007669"/>
    <property type="project" value="UniProtKB-UniRule"/>
</dbReference>
<dbReference type="Pfam" id="PF16925">
    <property type="entry name" value="TetR_C_13"/>
    <property type="match status" value="1"/>
</dbReference>
<dbReference type="PROSITE" id="PS50977">
    <property type="entry name" value="HTH_TETR_2"/>
    <property type="match status" value="1"/>
</dbReference>
<gene>
    <name evidence="7" type="ORF">DKW60_05980</name>
</gene>
<name>A0A317CL29_9GAMM</name>
<protein>
    <submittedName>
        <fullName evidence="7">TetR family transcriptional regulator</fullName>
    </submittedName>
</protein>
<comment type="caution">
    <text evidence="7">The sequence shown here is derived from an EMBL/GenBank/DDBJ whole genome shotgun (WGS) entry which is preliminary data.</text>
</comment>
<dbReference type="OrthoDB" id="9798857at2"/>
<dbReference type="SUPFAM" id="SSF46689">
    <property type="entry name" value="Homeodomain-like"/>
    <property type="match status" value="1"/>
</dbReference>
<evidence type="ECO:0000313" key="7">
    <source>
        <dbReference type="EMBL" id="PWQ99275.1"/>
    </source>
</evidence>
<evidence type="ECO:0000259" key="6">
    <source>
        <dbReference type="PROSITE" id="PS50977"/>
    </source>
</evidence>
<reference evidence="7 8" key="1">
    <citation type="submission" date="2018-05" db="EMBL/GenBank/DDBJ databases">
        <title>Leucothrix arctica sp. nov., isolated from Arctic seawater.</title>
        <authorList>
            <person name="Choi A."/>
            <person name="Baek K."/>
        </authorList>
    </citation>
    <scope>NUCLEOTIDE SEQUENCE [LARGE SCALE GENOMIC DNA]</scope>
    <source>
        <strain evidence="7 8">JCM 18388</strain>
    </source>
</reference>
<evidence type="ECO:0000256" key="3">
    <source>
        <dbReference type="ARBA" id="ARBA00023163"/>
    </source>
</evidence>
<proteinExistence type="predicted"/>
<dbReference type="RefSeq" id="WP_109836766.1">
    <property type="nucleotide sequence ID" value="NZ_QGKM01000012.1"/>
</dbReference>
<keyword evidence="2 4" id="KW-0238">DNA-binding</keyword>
<dbReference type="EMBL" id="QGKM01000012">
    <property type="protein sequence ID" value="PWQ99275.1"/>
    <property type="molecule type" value="Genomic_DNA"/>
</dbReference>
<dbReference type="Proteomes" id="UP000245539">
    <property type="component" value="Unassembled WGS sequence"/>
</dbReference>
<evidence type="ECO:0000256" key="2">
    <source>
        <dbReference type="ARBA" id="ARBA00023125"/>
    </source>
</evidence>
<sequence length="210" mass="24308">MTQKQTNPVRRGRPPKNGYSPEETRQRLIRQGIEVFTEKGFSSSGLDEILRQEKVPKGSFYHYFQSKEAFGEAVITEYAQYFANKLDRNFNNEQLSPMQRLQSFVDEACHGMQKHKFKRGCLIGNLGQELGSLPPAYRVQLDSVFLNWQMRLGLLLQAAQEAGELSKDEDTKALSAFFWIGWEGAILKSKLEISEQPIRLFIQYFMRLCR</sequence>
<dbReference type="AlphaFoldDB" id="A0A317CL29"/>
<dbReference type="InterPro" id="IPR036271">
    <property type="entry name" value="Tet_transcr_reg_TetR-rel_C_sf"/>
</dbReference>
<feature type="region of interest" description="Disordered" evidence="5">
    <location>
        <begin position="1"/>
        <end position="24"/>
    </location>
</feature>
<dbReference type="InterPro" id="IPR009057">
    <property type="entry name" value="Homeodomain-like_sf"/>
</dbReference>
<keyword evidence="3" id="KW-0804">Transcription</keyword>